<dbReference type="Proteomes" id="UP000076584">
    <property type="component" value="Unassembled WGS sequence"/>
</dbReference>
<feature type="non-terminal residue" evidence="1">
    <location>
        <position position="1"/>
    </location>
</feature>
<evidence type="ECO:0000313" key="1">
    <source>
        <dbReference type="EMBL" id="KZL82027.1"/>
    </source>
</evidence>
<reference evidence="1 2" key="1">
    <citation type="submission" date="2015-06" db="EMBL/GenBank/DDBJ databases">
        <title>Survival trade-offs in plant roots during colonization by closely related pathogenic and mutualistic fungi.</title>
        <authorList>
            <person name="Hacquard S."/>
            <person name="Kracher B."/>
            <person name="Hiruma K."/>
            <person name="Weinman A."/>
            <person name="Muench P."/>
            <person name="Garrido Oter R."/>
            <person name="Ver Loren van Themaat E."/>
            <person name="Dallerey J.-F."/>
            <person name="Damm U."/>
            <person name="Henrissat B."/>
            <person name="Lespinet O."/>
            <person name="Thon M."/>
            <person name="Kemen E."/>
            <person name="McHardy A.C."/>
            <person name="Schulze-Lefert P."/>
            <person name="O'Connell R.J."/>
        </authorList>
    </citation>
    <scope>NUCLEOTIDE SEQUENCE [LARGE SCALE GENOMIC DNA]</scope>
    <source>
        <strain evidence="1 2">MAFF 238704</strain>
    </source>
</reference>
<name>A0A167C233_COLIC</name>
<protein>
    <submittedName>
        <fullName evidence="1">Uncharacterized protein</fullName>
    </submittedName>
</protein>
<proteinExistence type="predicted"/>
<organism evidence="1 2">
    <name type="scientific">Colletotrichum incanum</name>
    <name type="common">Soybean anthracnose fungus</name>
    <dbReference type="NCBI Taxonomy" id="1573173"/>
    <lineage>
        <taxon>Eukaryota</taxon>
        <taxon>Fungi</taxon>
        <taxon>Dikarya</taxon>
        <taxon>Ascomycota</taxon>
        <taxon>Pezizomycotina</taxon>
        <taxon>Sordariomycetes</taxon>
        <taxon>Hypocreomycetidae</taxon>
        <taxon>Glomerellales</taxon>
        <taxon>Glomerellaceae</taxon>
        <taxon>Colletotrichum</taxon>
        <taxon>Colletotrichum spaethianum species complex</taxon>
    </lineage>
</organism>
<dbReference type="EMBL" id="LFIW01001519">
    <property type="protein sequence ID" value="KZL82027.1"/>
    <property type="molecule type" value="Genomic_DNA"/>
</dbReference>
<comment type="caution">
    <text evidence="1">The sequence shown here is derived from an EMBL/GenBank/DDBJ whole genome shotgun (WGS) entry which is preliminary data.</text>
</comment>
<accession>A0A167C233</accession>
<gene>
    <name evidence="1" type="ORF">CI238_06091</name>
</gene>
<keyword evidence="2" id="KW-1185">Reference proteome</keyword>
<dbReference type="AlphaFoldDB" id="A0A167C233"/>
<sequence>LNRWVMEYPLHLARPFICKTDSSVNEEMVLHFVLDVVEDLEADPVAVKKLPDLAGANPDDIKLLVWASEKWRRNTFGDVDMASNTHYKPRFSDLLVIDEGSLRPLAALPEQTPHVGPARNELYGNTYVWLVDSRAVNRFKGVEAPVNYGGRMKLSVRNIYGVWFERVCEIRRLGLDI</sequence>
<evidence type="ECO:0000313" key="2">
    <source>
        <dbReference type="Proteomes" id="UP000076584"/>
    </source>
</evidence>
<dbReference type="STRING" id="1573173.A0A167C233"/>